<keyword evidence="2 4" id="KW-0863">Zinc-finger</keyword>
<dbReference type="RefSeq" id="XP_043049208.1">
    <property type="nucleotide sequence ID" value="XM_043191196.1"/>
</dbReference>
<dbReference type="PANTHER" id="PTHR47636">
    <property type="entry name" value="TRANSCRIPTIONAL REGULATORY PROTEIN RCO1"/>
    <property type="match status" value="1"/>
</dbReference>
<dbReference type="InterPro" id="IPR013083">
    <property type="entry name" value="Znf_RING/FYVE/PHD"/>
</dbReference>
<feature type="compositionally biased region" description="Low complexity" evidence="5">
    <location>
        <begin position="158"/>
        <end position="168"/>
    </location>
</feature>
<evidence type="ECO:0000259" key="6">
    <source>
        <dbReference type="PROSITE" id="PS50016"/>
    </source>
</evidence>
<dbReference type="SUPFAM" id="SSF57903">
    <property type="entry name" value="FYVE/PHD zinc finger"/>
    <property type="match status" value="2"/>
</dbReference>
<name>A0A9P7V929_9ASCO</name>
<organism evidence="7 8">
    <name type="scientific">Scheffersomyces spartinae</name>
    <dbReference type="NCBI Taxonomy" id="45513"/>
    <lineage>
        <taxon>Eukaryota</taxon>
        <taxon>Fungi</taxon>
        <taxon>Dikarya</taxon>
        <taxon>Ascomycota</taxon>
        <taxon>Saccharomycotina</taxon>
        <taxon>Pichiomycetes</taxon>
        <taxon>Debaryomycetaceae</taxon>
        <taxon>Scheffersomyces</taxon>
    </lineage>
</organism>
<dbReference type="GO" id="GO:0003677">
    <property type="term" value="F:DNA binding"/>
    <property type="evidence" value="ECO:0007669"/>
    <property type="project" value="InterPro"/>
</dbReference>
<reference evidence="7" key="1">
    <citation type="submission" date="2021-03" db="EMBL/GenBank/DDBJ databases">
        <authorList>
            <person name="Palmer J.M."/>
        </authorList>
    </citation>
    <scope>NUCLEOTIDE SEQUENCE</scope>
    <source>
        <strain evidence="7">ARV_011</strain>
    </source>
</reference>
<dbReference type="InterPro" id="IPR011011">
    <property type="entry name" value="Znf_FYVE_PHD"/>
</dbReference>
<keyword evidence="8" id="KW-1185">Reference proteome</keyword>
<evidence type="ECO:0000256" key="2">
    <source>
        <dbReference type="ARBA" id="ARBA00022771"/>
    </source>
</evidence>
<feature type="region of interest" description="Disordered" evidence="5">
    <location>
        <begin position="1"/>
        <end position="119"/>
    </location>
</feature>
<feature type="domain" description="PHD-type" evidence="6">
    <location>
        <begin position="293"/>
        <end position="340"/>
    </location>
</feature>
<dbReference type="InterPro" id="IPR019787">
    <property type="entry name" value="Znf_PHD-finger"/>
</dbReference>
<dbReference type="InterPro" id="IPR052819">
    <property type="entry name" value="Chromatin_regulatory_protein"/>
</dbReference>
<evidence type="ECO:0000256" key="3">
    <source>
        <dbReference type="ARBA" id="ARBA00022833"/>
    </source>
</evidence>
<dbReference type="Gene3D" id="3.30.40.10">
    <property type="entry name" value="Zinc/RING finger domain, C3HC4 (zinc finger)"/>
    <property type="match status" value="2"/>
</dbReference>
<feature type="region of interest" description="Disordered" evidence="5">
    <location>
        <begin position="155"/>
        <end position="189"/>
    </location>
</feature>
<dbReference type="GO" id="GO:0032221">
    <property type="term" value="C:Rpd3S complex"/>
    <property type="evidence" value="ECO:0007669"/>
    <property type="project" value="TreeGrafter"/>
</dbReference>
<evidence type="ECO:0000313" key="7">
    <source>
        <dbReference type="EMBL" id="KAG7193660.1"/>
    </source>
</evidence>
<feature type="compositionally biased region" description="Basic and acidic residues" evidence="5">
    <location>
        <begin position="1"/>
        <end position="11"/>
    </location>
</feature>
<dbReference type="CDD" id="cd15535">
    <property type="entry name" value="PHD1_Rco1"/>
    <property type="match status" value="1"/>
</dbReference>
<feature type="region of interest" description="Disordered" evidence="5">
    <location>
        <begin position="684"/>
        <end position="712"/>
    </location>
</feature>
<evidence type="ECO:0000256" key="1">
    <source>
        <dbReference type="ARBA" id="ARBA00022723"/>
    </source>
</evidence>
<proteinExistence type="predicted"/>
<protein>
    <recommendedName>
        <fullName evidence="6">PHD-type domain-containing protein</fullName>
    </recommendedName>
</protein>
<dbReference type="GO" id="GO:0006357">
    <property type="term" value="P:regulation of transcription by RNA polymerase II"/>
    <property type="evidence" value="ECO:0007669"/>
    <property type="project" value="TreeGrafter"/>
</dbReference>
<accession>A0A9P7V929</accession>
<feature type="compositionally biased region" description="Polar residues" evidence="5">
    <location>
        <begin position="44"/>
        <end position="55"/>
    </location>
</feature>
<dbReference type="OrthoDB" id="5876363at2759"/>
<keyword evidence="1" id="KW-0479">Metal-binding</keyword>
<dbReference type="InterPro" id="IPR019786">
    <property type="entry name" value="Zinc_finger_PHD-type_CS"/>
</dbReference>
<dbReference type="SMART" id="SM00249">
    <property type="entry name" value="PHD"/>
    <property type="match status" value="2"/>
</dbReference>
<dbReference type="EMBL" id="JAHMUF010000010">
    <property type="protein sequence ID" value="KAG7193660.1"/>
    <property type="molecule type" value="Genomic_DNA"/>
</dbReference>
<dbReference type="InterPro" id="IPR001965">
    <property type="entry name" value="Znf_PHD"/>
</dbReference>
<feature type="compositionally biased region" description="Basic residues" evidence="5">
    <location>
        <begin position="56"/>
        <end position="66"/>
    </location>
</feature>
<dbReference type="CDD" id="cd15534">
    <property type="entry name" value="PHD2_PHF12_Rco1"/>
    <property type="match status" value="1"/>
</dbReference>
<dbReference type="InterPro" id="IPR017956">
    <property type="entry name" value="AT_hook_DNA-bd_motif"/>
</dbReference>
<feature type="compositionally biased region" description="Basic and acidic residues" evidence="5">
    <location>
        <begin position="700"/>
        <end position="712"/>
    </location>
</feature>
<dbReference type="GO" id="GO:0008270">
    <property type="term" value="F:zinc ion binding"/>
    <property type="evidence" value="ECO:0007669"/>
    <property type="project" value="UniProtKB-KW"/>
</dbReference>
<evidence type="ECO:0000313" key="8">
    <source>
        <dbReference type="Proteomes" id="UP000790833"/>
    </source>
</evidence>
<comment type="caution">
    <text evidence="7">The sequence shown here is derived from an EMBL/GenBank/DDBJ whole genome shotgun (WGS) entry which is preliminary data.</text>
</comment>
<gene>
    <name evidence="7" type="ORF">KQ657_000345</name>
</gene>
<dbReference type="PRINTS" id="PR00929">
    <property type="entry name" value="ATHOOK"/>
</dbReference>
<dbReference type="Proteomes" id="UP000790833">
    <property type="component" value="Unassembled WGS sequence"/>
</dbReference>
<dbReference type="GeneID" id="66113719"/>
<dbReference type="PROSITE" id="PS50016">
    <property type="entry name" value="ZF_PHD_2"/>
    <property type="match status" value="1"/>
</dbReference>
<evidence type="ECO:0000256" key="4">
    <source>
        <dbReference type="PROSITE-ProRule" id="PRU00146"/>
    </source>
</evidence>
<evidence type="ECO:0000256" key="5">
    <source>
        <dbReference type="SAM" id="MobiDB-lite"/>
    </source>
</evidence>
<feature type="compositionally biased region" description="Basic residues" evidence="5">
    <location>
        <begin position="22"/>
        <end position="33"/>
    </location>
</feature>
<sequence length="744" mass="83488">MEPINSKKPELPSDESNNHTKGIPKRSRGRPRKAKENGLDSIPLDTTSSNVATTPKRSRGRPKKIRSNGLDPDTIIPLLNSPNIVENTRPIGSTRRGRKPLNRNIQSDNNEPISAFDLVPPSQPIYTGLPLEEGPTSKIKKESLWSLRKKLNGRNSRESSILISNSSSMDEDSSGSRVSPSPSSAIEDDYMKKLRTSKSEALTRESSMRSSPLNVTIRYSPKSAKHNFLKDLSQTPKPDLNYNGDTTTTLTKRTSSTKKAKVWSPKKTSLAGLAPRGSILNAESETMDPMLNEDFCTTCGGAGMFICCETCPRSFHFLCTDPPIETLPEHSWICRECMAKTTPPKQWKDIGLFGSLLNALQFKGPKAFQLPRNMRENSFLGVTTGENGDYMDLTMKPILSYAKANGSQIPGFNKTEALDIDSLYDKEGKPYLCHKCGNSGTHNRTLIHCDYCPLVWHLDCLNEPMCIPKTIGTKWRCPNHADSLLPPSHVWNRRLTNATVNDVALHNHFARIASLNNIFIKFPDQEYLNEDKQTLLSEYLGYEREDFAKFDTNYIESSIKRDRVKDGDDPNEHSQLNYATSAGISAPMSSKQVKIIKISNSDNNQSFIYRIPESLVVLDFVSKVKGSYKQSVLDTVDSYDIRTRLETNHSERNALEGLQVLNNSTRNNALDIAELVKVALKNEPASPPIKKEEEEEEEEAHEHPPKLMSHSEIEQLEAVRELIQRAGYEKLMSFLNPYKNSPTE</sequence>
<keyword evidence="3" id="KW-0862">Zinc</keyword>
<dbReference type="Pfam" id="PF00628">
    <property type="entry name" value="PHD"/>
    <property type="match status" value="1"/>
</dbReference>
<dbReference type="PROSITE" id="PS01359">
    <property type="entry name" value="ZF_PHD_1"/>
    <property type="match status" value="1"/>
</dbReference>
<dbReference type="PANTHER" id="PTHR47636:SF1">
    <property type="entry name" value="TRANSCRIPTIONAL REGULATORY PROTEIN RCO1"/>
    <property type="match status" value="1"/>
</dbReference>
<feature type="compositionally biased region" description="Low complexity" evidence="5">
    <location>
        <begin position="175"/>
        <end position="184"/>
    </location>
</feature>
<dbReference type="AlphaFoldDB" id="A0A9P7V929"/>
<feature type="compositionally biased region" description="Polar residues" evidence="5">
    <location>
        <begin position="103"/>
        <end position="112"/>
    </location>
</feature>